<keyword evidence="2" id="KW-1185">Reference proteome</keyword>
<name>A0ABP7UA70_9BACT</name>
<accession>A0ABP7UA70</accession>
<sequence>MQLRASLVGQLARKHPKQRGFAGAVMTYNGYESRLGQAQKKVADQHPTGVARNQIFCAERGNYEC</sequence>
<comment type="caution">
    <text evidence="1">The sequence shown here is derived from an EMBL/GenBank/DDBJ whole genome shotgun (WGS) entry which is preliminary data.</text>
</comment>
<protein>
    <submittedName>
        <fullName evidence="1">Uncharacterized protein</fullName>
    </submittedName>
</protein>
<dbReference type="EMBL" id="BAABDK010000017">
    <property type="protein sequence ID" value="GAA4038723.1"/>
    <property type="molecule type" value="Genomic_DNA"/>
</dbReference>
<gene>
    <name evidence="1" type="ORF">GCM10022409_25450</name>
</gene>
<dbReference type="Proteomes" id="UP001501469">
    <property type="component" value="Unassembled WGS sequence"/>
</dbReference>
<reference evidence="2" key="1">
    <citation type="journal article" date="2019" name="Int. J. Syst. Evol. Microbiol.">
        <title>The Global Catalogue of Microorganisms (GCM) 10K type strain sequencing project: providing services to taxonomists for standard genome sequencing and annotation.</title>
        <authorList>
            <consortium name="The Broad Institute Genomics Platform"/>
            <consortium name="The Broad Institute Genome Sequencing Center for Infectious Disease"/>
            <person name="Wu L."/>
            <person name="Ma J."/>
        </authorList>
    </citation>
    <scope>NUCLEOTIDE SEQUENCE [LARGE SCALE GENOMIC DNA]</scope>
    <source>
        <strain evidence="2">JCM 17225</strain>
    </source>
</reference>
<evidence type="ECO:0000313" key="2">
    <source>
        <dbReference type="Proteomes" id="UP001501469"/>
    </source>
</evidence>
<proteinExistence type="predicted"/>
<evidence type="ECO:0000313" key="1">
    <source>
        <dbReference type="EMBL" id="GAA4038723.1"/>
    </source>
</evidence>
<organism evidence="1 2">
    <name type="scientific">Hymenobacter glaciei</name>
    <dbReference type="NCBI Taxonomy" id="877209"/>
    <lineage>
        <taxon>Bacteria</taxon>
        <taxon>Pseudomonadati</taxon>
        <taxon>Bacteroidota</taxon>
        <taxon>Cytophagia</taxon>
        <taxon>Cytophagales</taxon>
        <taxon>Hymenobacteraceae</taxon>
        <taxon>Hymenobacter</taxon>
    </lineage>
</organism>